<comment type="caution">
    <text evidence="2">The sequence shown here is derived from an EMBL/GenBank/DDBJ whole genome shotgun (WGS) entry which is preliminary data.</text>
</comment>
<gene>
    <name evidence="2" type="ORF">DWV29_24645</name>
</gene>
<sequence length="580" mass="65448">MRKQTKLVAVLSTAALLAIGASMTSFAAQGWAEEDGTWVYYDKNGDRVESEWKKSGTNWYWLDDNGEMAVDMLVEDDDDYYYVDVNGVMATNQWVAIENEDAGEEDEPEHWWYYFGANGKAYKRSDNATGDVSLKIINGKKYTFDDEGKMQFGWVKDGVRQTDDEAWSECDYYFGDEDDGAMATGWRLISITDSNYESDQPDPLGDTWDEDQDRYFWFKPSGKKQTDKTNKTIDGHKYGFDEDGRMIASWYTTATTSKAKATSPVAAGTEMIQGATDYTKEFLYFNSPESGARYTKEWFKVVPGYYLQQGKYDDGDEYWYYADGNGNLYANEIRTIKGKKYAFDEYGRNITGLAFLSFTGDDESVNIEMKFADDAKKPDSSKSLEDNKKAATTGAYDTEDAFDEFVNEYKGEIADGTLRCYYFGDDGAMRTGTQTVNIDGDSFTFKFNKSGALKGAGYVGVDDKKLYMAGKQVKADKDDKYSIYKVSFQDGKAIAVEKIDTPKFLRERVDDESFIRTTNSDGDVTWTRAEDAKLDTATTKYYLVGSNGTIAKGKSSAKDGNDYKFSVNSSYEITKVVLEN</sequence>
<dbReference type="Proteomes" id="UP000283880">
    <property type="component" value="Unassembled WGS sequence"/>
</dbReference>
<dbReference type="RefSeq" id="WP_024737788.1">
    <property type="nucleotide sequence ID" value="NZ_CABMHH010000278.1"/>
</dbReference>
<dbReference type="Gene3D" id="2.10.270.20">
    <property type="match status" value="1"/>
</dbReference>
<evidence type="ECO:0000313" key="2">
    <source>
        <dbReference type="EMBL" id="RGX23275.1"/>
    </source>
</evidence>
<name>A0A413F866_9FIRM</name>
<dbReference type="Gene3D" id="2.10.270.10">
    <property type="entry name" value="Cholin Binding"/>
    <property type="match status" value="3"/>
</dbReference>
<feature type="chain" id="PRO_5019219250" evidence="1">
    <location>
        <begin position="28"/>
        <end position="580"/>
    </location>
</feature>
<reference evidence="2 3" key="1">
    <citation type="submission" date="2018-08" db="EMBL/GenBank/DDBJ databases">
        <title>A genome reference for cultivated species of the human gut microbiota.</title>
        <authorList>
            <person name="Zou Y."/>
            <person name="Xue W."/>
            <person name="Luo G."/>
        </authorList>
    </citation>
    <scope>NUCLEOTIDE SEQUENCE [LARGE SCALE GENOMIC DNA]</scope>
    <source>
        <strain evidence="2 3">AF04-15</strain>
    </source>
</reference>
<protein>
    <submittedName>
        <fullName evidence="2">Cell wall-binding protein</fullName>
    </submittedName>
</protein>
<dbReference type="EMBL" id="QSBM01000025">
    <property type="protein sequence ID" value="RGX23275.1"/>
    <property type="molecule type" value="Genomic_DNA"/>
</dbReference>
<dbReference type="SUPFAM" id="SSF69360">
    <property type="entry name" value="Cell wall binding repeat"/>
    <property type="match status" value="1"/>
</dbReference>
<feature type="signal peptide" evidence="1">
    <location>
        <begin position="1"/>
        <end position="27"/>
    </location>
</feature>
<dbReference type="OrthoDB" id="2028350at2"/>
<accession>A0A413F866</accession>
<keyword evidence="1" id="KW-0732">Signal</keyword>
<proteinExistence type="predicted"/>
<evidence type="ECO:0000313" key="3">
    <source>
        <dbReference type="Proteomes" id="UP000283880"/>
    </source>
</evidence>
<organism evidence="2 3">
    <name type="scientific">Enterocloster asparagiformis</name>
    <dbReference type="NCBI Taxonomy" id="333367"/>
    <lineage>
        <taxon>Bacteria</taxon>
        <taxon>Bacillati</taxon>
        <taxon>Bacillota</taxon>
        <taxon>Clostridia</taxon>
        <taxon>Lachnospirales</taxon>
        <taxon>Lachnospiraceae</taxon>
        <taxon>Enterocloster</taxon>
    </lineage>
</organism>
<dbReference type="AlphaFoldDB" id="A0A413F866"/>
<evidence type="ECO:0000256" key="1">
    <source>
        <dbReference type="SAM" id="SignalP"/>
    </source>
</evidence>